<name>A0AAN9I8D5_CROPI</name>
<comment type="caution">
    <text evidence="1">The sequence shown here is derived from an EMBL/GenBank/DDBJ whole genome shotgun (WGS) entry which is preliminary data.</text>
</comment>
<gene>
    <name evidence="1" type="ORF">RIF29_20134</name>
</gene>
<evidence type="ECO:0000313" key="1">
    <source>
        <dbReference type="EMBL" id="KAK7267460.1"/>
    </source>
</evidence>
<protein>
    <submittedName>
        <fullName evidence="1">Uncharacterized protein</fullName>
    </submittedName>
</protein>
<reference evidence="1 2" key="1">
    <citation type="submission" date="2024-01" db="EMBL/GenBank/DDBJ databases">
        <title>The genomes of 5 underutilized Papilionoideae crops provide insights into root nodulation and disease resistanc.</title>
        <authorList>
            <person name="Yuan L."/>
        </authorList>
    </citation>
    <scope>NUCLEOTIDE SEQUENCE [LARGE SCALE GENOMIC DNA]</scope>
    <source>
        <strain evidence="1">ZHUSHIDOU_FW_LH</strain>
        <tissue evidence="1">Leaf</tissue>
    </source>
</reference>
<evidence type="ECO:0000313" key="2">
    <source>
        <dbReference type="Proteomes" id="UP001372338"/>
    </source>
</evidence>
<dbReference type="AlphaFoldDB" id="A0AAN9I8D5"/>
<accession>A0AAN9I8D5</accession>
<sequence length="103" mass="11525">MALVDVCEKLAIPEANGERKIGFNWDSSLIPDSLLLVVLLSSLPQNLQQKSWVRKQFIWACLLLLSGLDTKGSLSNPMLQRQQIALFVVDLSSLIYHAILLSF</sequence>
<proteinExistence type="predicted"/>
<organism evidence="1 2">
    <name type="scientific">Crotalaria pallida</name>
    <name type="common">Smooth rattlebox</name>
    <name type="synonym">Crotalaria striata</name>
    <dbReference type="NCBI Taxonomy" id="3830"/>
    <lineage>
        <taxon>Eukaryota</taxon>
        <taxon>Viridiplantae</taxon>
        <taxon>Streptophyta</taxon>
        <taxon>Embryophyta</taxon>
        <taxon>Tracheophyta</taxon>
        <taxon>Spermatophyta</taxon>
        <taxon>Magnoliopsida</taxon>
        <taxon>eudicotyledons</taxon>
        <taxon>Gunneridae</taxon>
        <taxon>Pentapetalae</taxon>
        <taxon>rosids</taxon>
        <taxon>fabids</taxon>
        <taxon>Fabales</taxon>
        <taxon>Fabaceae</taxon>
        <taxon>Papilionoideae</taxon>
        <taxon>50 kb inversion clade</taxon>
        <taxon>genistoids sensu lato</taxon>
        <taxon>core genistoids</taxon>
        <taxon>Crotalarieae</taxon>
        <taxon>Crotalaria</taxon>
    </lineage>
</organism>
<dbReference type="EMBL" id="JAYWIO010000004">
    <property type="protein sequence ID" value="KAK7267460.1"/>
    <property type="molecule type" value="Genomic_DNA"/>
</dbReference>
<keyword evidence="2" id="KW-1185">Reference proteome</keyword>
<dbReference type="Proteomes" id="UP001372338">
    <property type="component" value="Unassembled WGS sequence"/>
</dbReference>